<protein>
    <recommendedName>
        <fullName evidence="6">Protein HflC</fullName>
    </recommendedName>
</protein>
<dbReference type="GO" id="GO:0016020">
    <property type="term" value="C:membrane"/>
    <property type="evidence" value="ECO:0007669"/>
    <property type="project" value="UniProtKB-SubCell"/>
</dbReference>
<keyword evidence="5" id="KW-0472">Membrane</keyword>
<dbReference type="SUPFAM" id="SSF117892">
    <property type="entry name" value="Band 7/SPFH domain"/>
    <property type="match status" value="1"/>
</dbReference>
<dbReference type="EMBL" id="CP071137">
    <property type="protein sequence ID" value="QWY77456.1"/>
    <property type="molecule type" value="Genomic_DNA"/>
</dbReference>
<comment type="function">
    <text evidence="6">HflC and HflK could regulate a protease.</text>
</comment>
<keyword evidence="8" id="KW-0378">Hydrolase</keyword>
<dbReference type="SMART" id="SM00244">
    <property type="entry name" value="PHB"/>
    <property type="match status" value="1"/>
</dbReference>
<dbReference type="Proteomes" id="UP000075653">
    <property type="component" value="Unassembled WGS sequence"/>
</dbReference>
<dbReference type="NCBIfam" id="TIGR01932">
    <property type="entry name" value="hflC"/>
    <property type="match status" value="1"/>
</dbReference>
<comment type="subcellular location">
    <subcellularLocation>
        <location evidence="1">Membrane</location>
        <topology evidence="1">Single-pass membrane protein</topology>
    </subcellularLocation>
</comment>
<accession>A0A859AB72</accession>
<dbReference type="InterPro" id="IPR036013">
    <property type="entry name" value="Band_7/SPFH_dom_sf"/>
</dbReference>
<dbReference type="PANTHER" id="PTHR42911">
    <property type="entry name" value="MODULATOR OF FTSH PROTEASE HFLC"/>
    <property type="match status" value="1"/>
</dbReference>
<dbReference type="RefSeq" id="WP_031595088.1">
    <property type="nucleotide sequence ID" value="NZ_CP053675.1"/>
</dbReference>
<gene>
    <name evidence="8" type="primary">hflC</name>
    <name evidence="8" type="ORF">FEMY_18520</name>
    <name evidence="9" type="ORF">JZL65_13520</name>
</gene>
<name>A0A859AB72_9PROT</name>
<dbReference type="CDD" id="cd03405">
    <property type="entry name" value="SPFH_HflC"/>
    <property type="match status" value="1"/>
</dbReference>
<dbReference type="AlphaFoldDB" id="A0A859AB72"/>
<keyword evidence="10" id="KW-1185">Reference proteome</keyword>
<evidence type="ECO:0000259" key="7">
    <source>
        <dbReference type="SMART" id="SM00244"/>
    </source>
</evidence>
<dbReference type="GeneID" id="301710847"/>
<sequence length="297" mass="33557">MKQNWGLGIVFIAGLALLLSGSLYTVNQIQYAVVFQLGEVVAVRTQPGLYFKFPLIQNVRLFDNRIRTLDNNDPERFITAEKKPLLVDYFVKWKIDDPKQYYVSVGGDEQRAKIRLTQTINDDLRAAFAKRTVHEAVSGDRESVMESMRQRAEKDAQQIGVHVLDVRIRRVELPPEVTESVYRRMEAERKRVANELRSTGAGEAEKIRADADRQREVILADAFRTAQEIKGGGDAKAAALYSAAYGKNPEFYAFYRSLETYQQGFKSKADVLVLDPAAPFFRYFNSPAGAGSAPLKH</sequence>
<proteinExistence type="inferred from homology"/>
<dbReference type="InterPro" id="IPR001972">
    <property type="entry name" value="Stomatin_HflK_fam"/>
</dbReference>
<evidence type="ECO:0000256" key="6">
    <source>
        <dbReference type="PIRNR" id="PIRNR005651"/>
    </source>
</evidence>
<feature type="domain" description="Band 7" evidence="7">
    <location>
        <begin position="21"/>
        <end position="185"/>
    </location>
</feature>
<evidence type="ECO:0000256" key="2">
    <source>
        <dbReference type="ARBA" id="ARBA00007862"/>
    </source>
</evidence>
<reference evidence="9" key="2">
    <citation type="submission" date="2021-02" db="EMBL/GenBank/DDBJ databases">
        <title>Comparative genomics of Ferrovum myxofaciens strains, predominant extremophile bacteria forming large biofilm stalactites in acid mine ecosystems.</title>
        <authorList>
            <person name="Burkartova K."/>
            <person name="Ridl J."/>
            <person name="Pajer P."/>
            <person name="Falteisek L."/>
        </authorList>
    </citation>
    <scope>NUCLEOTIDE SEQUENCE</scope>
    <source>
        <strain evidence="9">MI1III</strain>
    </source>
</reference>
<keyword evidence="4" id="KW-1133">Transmembrane helix</keyword>
<dbReference type="InterPro" id="IPR001107">
    <property type="entry name" value="Band_7"/>
</dbReference>
<evidence type="ECO:0000313" key="10">
    <source>
        <dbReference type="Proteomes" id="UP000075653"/>
    </source>
</evidence>
<reference evidence="8 10" key="1">
    <citation type="submission" date="2016-01" db="EMBL/GenBank/DDBJ databases">
        <title>Genome sequence of the acidophilic iron oxidising Ferrovum strain Z-31.</title>
        <authorList>
            <person name="Poehlein A."/>
            <person name="Ullrich S.R."/>
            <person name="Schloemann M."/>
            <person name="Muehling M."/>
            <person name="Daniel R."/>
        </authorList>
    </citation>
    <scope>NUCLEOTIDE SEQUENCE [LARGE SCALE GENOMIC DNA]</scope>
    <source>
        <strain evidence="8 10">Z-31</strain>
    </source>
</reference>
<comment type="similarity">
    <text evidence="2 6">Belongs to the band 7/mec-2 family. HflC subfamily.</text>
</comment>
<dbReference type="EMBL" id="LRRD01000046">
    <property type="protein sequence ID" value="KXW57627.1"/>
    <property type="molecule type" value="Genomic_DNA"/>
</dbReference>
<dbReference type="Proteomes" id="UP000683551">
    <property type="component" value="Chromosome"/>
</dbReference>
<evidence type="ECO:0000256" key="1">
    <source>
        <dbReference type="ARBA" id="ARBA00004167"/>
    </source>
</evidence>
<dbReference type="Gene3D" id="3.30.479.30">
    <property type="entry name" value="Band 7 domain"/>
    <property type="match status" value="1"/>
</dbReference>
<evidence type="ECO:0000256" key="4">
    <source>
        <dbReference type="ARBA" id="ARBA00022989"/>
    </source>
</evidence>
<dbReference type="PATRIC" id="fig|1789004.3.peg.1893"/>
<evidence type="ECO:0000313" key="8">
    <source>
        <dbReference type="EMBL" id="KXW57627.1"/>
    </source>
</evidence>
<dbReference type="PANTHER" id="PTHR42911:SF1">
    <property type="entry name" value="MODULATOR OF FTSH PROTEASE HFLC"/>
    <property type="match status" value="1"/>
</dbReference>
<dbReference type="Pfam" id="PF01145">
    <property type="entry name" value="Band_7"/>
    <property type="match status" value="1"/>
</dbReference>
<dbReference type="OrthoDB" id="9812991at2"/>
<evidence type="ECO:0000256" key="5">
    <source>
        <dbReference type="ARBA" id="ARBA00023136"/>
    </source>
</evidence>
<dbReference type="GO" id="GO:0006508">
    <property type="term" value="P:proteolysis"/>
    <property type="evidence" value="ECO:0007669"/>
    <property type="project" value="UniProtKB-KW"/>
</dbReference>
<dbReference type="InterPro" id="IPR010200">
    <property type="entry name" value="HflC"/>
</dbReference>
<organism evidence="8 10">
    <name type="scientific">Ferrovum myxofaciens</name>
    <dbReference type="NCBI Taxonomy" id="416213"/>
    <lineage>
        <taxon>Bacteria</taxon>
        <taxon>Pseudomonadati</taxon>
        <taxon>Pseudomonadota</taxon>
        <taxon>Betaproteobacteria</taxon>
        <taxon>Ferrovales</taxon>
        <taxon>Ferrovaceae</taxon>
        <taxon>Ferrovum</taxon>
    </lineage>
</organism>
<accession>A0A149VWM6</accession>
<dbReference type="PIRSF" id="PIRSF005651">
    <property type="entry name" value="HflC"/>
    <property type="match status" value="1"/>
</dbReference>
<dbReference type="GO" id="GO:0008233">
    <property type="term" value="F:peptidase activity"/>
    <property type="evidence" value="ECO:0007669"/>
    <property type="project" value="UniProtKB-KW"/>
</dbReference>
<dbReference type="PRINTS" id="PR00721">
    <property type="entry name" value="STOMATIN"/>
</dbReference>
<keyword evidence="8" id="KW-0645">Protease</keyword>
<keyword evidence="3" id="KW-0812">Transmembrane</keyword>
<evidence type="ECO:0000256" key="3">
    <source>
        <dbReference type="ARBA" id="ARBA00022692"/>
    </source>
</evidence>
<evidence type="ECO:0000313" key="9">
    <source>
        <dbReference type="EMBL" id="QWY77456.1"/>
    </source>
</evidence>